<evidence type="ECO:0000313" key="1">
    <source>
        <dbReference type="EMBL" id="AKJ06778.1"/>
    </source>
</evidence>
<proteinExistence type="predicted"/>
<protein>
    <submittedName>
        <fullName evidence="1">Uncharacterized protein</fullName>
    </submittedName>
</protein>
<dbReference type="Proteomes" id="UP000256345">
    <property type="component" value="Unassembled WGS sequence"/>
</dbReference>
<dbReference type="AlphaFoldDB" id="A0AAC8TI29"/>
<sequence length="302" mass="34442">MSPPPLPETRTILANINDWYSKLPDHHARPLTGSTRDTDALLYGRVEYADETLFLYGYTVGAREHCFFYDTPWDESGRSFGEGHRSEWYDGLLMPRPFRVRYSVEQPDQHELLDPLLREMMKRTLHRMGTRPAVAKPLTASAEEVLAHIDRWDERLRFLRRRRYITTETVQESSGGSTTLARFGDVVGTGDVSYVSYSFEACGTRFVFAIKLTHSFSRMTPSSHSPQSSRAERRAHLAGVRRQEHGLQELAGAQGVRVRFHPDDPGLHTLELPPLQPGAEPLTLDSYTTLYQLEPIVFPPAR</sequence>
<gene>
    <name evidence="1" type="ORF">AA314_08404</name>
    <name evidence="2" type="ORF">ATI61_105251</name>
</gene>
<organism evidence="1 3">
    <name type="scientific">Archangium gephyra</name>
    <dbReference type="NCBI Taxonomy" id="48"/>
    <lineage>
        <taxon>Bacteria</taxon>
        <taxon>Pseudomonadati</taxon>
        <taxon>Myxococcota</taxon>
        <taxon>Myxococcia</taxon>
        <taxon>Myxococcales</taxon>
        <taxon>Cystobacterineae</taxon>
        <taxon>Archangiaceae</taxon>
        <taxon>Archangium</taxon>
    </lineage>
</organism>
<dbReference type="Proteomes" id="UP000035579">
    <property type="component" value="Chromosome"/>
</dbReference>
<evidence type="ECO:0000313" key="2">
    <source>
        <dbReference type="EMBL" id="REG31924.1"/>
    </source>
</evidence>
<dbReference type="KEGG" id="age:AA314_08404"/>
<name>A0AAC8TI29_9BACT</name>
<dbReference type="EMBL" id="QUMU01000005">
    <property type="protein sequence ID" value="REG31924.1"/>
    <property type="molecule type" value="Genomic_DNA"/>
</dbReference>
<dbReference type="RefSeq" id="WP_047859973.1">
    <property type="nucleotide sequence ID" value="NZ_CP011509.1"/>
</dbReference>
<dbReference type="EMBL" id="CP011509">
    <property type="protein sequence ID" value="AKJ06778.1"/>
    <property type="molecule type" value="Genomic_DNA"/>
</dbReference>
<accession>A0AAC8TI29</accession>
<evidence type="ECO:0000313" key="4">
    <source>
        <dbReference type="Proteomes" id="UP000256345"/>
    </source>
</evidence>
<evidence type="ECO:0000313" key="3">
    <source>
        <dbReference type="Proteomes" id="UP000035579"/>
    </source>
</evidence>
<reference evidence="2 4" key="2">
    <citation type="submission" date="2018-08" db="EMBL/GenBank/DDBJ databases">
        <title>Genomic Encyclopedia of Archaeal and Bacterial Type Strains, Phase II (KMG-II): from individual species to whole genera.</title>
        <authorList>
            <person name="Goeker M."/>
        </authorList>
    </citation>
    <scope>NUCLEOTIDE SEQUENCE [LARGE SCALE GENOMIC DNA]</scope>
    <source>
        <strain evidence="2 4">DSM 2261</strain>
    </source>
</reference>
<keyword evidence="4" id="KW-1185">Reference proteome</keyword>
<reference evidence="1 3" key="1">
    <citation type="submission" date="2015-05" db="EMBL/GenBank/DDBJ databases">
        <title>Genome assembly of Archangium gephyra DSM 2261.</title>
        <authorList>
            <person name="Sharma G."/>
            <person name="Subramanian S."/>
        </authorList>
    </citation>
    <scope>NUCLEOTIDE SEQUENCE [LARGE SCALE GENOMIC DNA]</scope>
    <source>
        <strain evidence="1 3">DSM 2261</strain>
    </source>
</reference>